<protein>
    <recommendedName>
        <fullName evidence="4">ATP-cone domain-containing protein</fullName>
    </recommendedName>
</protein>
<dbReference type="PANTHER" id="PTHR21075:SF0">
    <property type="entry name" value="ANAEROBIC RIBONUCLEOSIDE-TRIPHOSPHATE REDUCTASE"/>
    <property type="match status" value="1"/>
</dbReference>
<dbReference type="EMBL" id="DRWN01000009">
    <property type="protein sequence ID" value="HHK67665.1"/>
    <property type="molecule type" value="Genomic_DNA"/>
</dbReference>
<evidence type="ECO:0000256" key="3">
    <source>
        <dbReference type="PROSITE-ProRule" id="PRU00492"/>
    </source>
</evidence>
<dbReference type="GO" id="GO:0009265">
    <property type="term" value="P:2'-deoxyribonucleotide biosynthetic process"/>
    <property type="evidence" value="ECO:0007669"/>
    <property type="project" value="TreeGrafter"/>
</dbReference>
<dbReference type="PANTHER" id="PTHR21075">
    <property type="entry name" value="ANAEROBIC RIBONUCLEOSIDE-TRIPHOSPHATE REDUCTASE"/>
    <property type="match status" value="1"/>
</dbReference>
<dbReference type="InterPro" id="IPR036390">
    <property type="entry name" value="WH_DNA-bd_sf"/>
</dbReference>
<dbReference type="GO" id="GO:0008998">
    <property type="term" value="F:ribonucleoside-triphosphate reductase (thioredoxin) activity"/>
    <property type="evidence" value="ECO:0007669"/>
    <property type="project" value="TreeGrafter"/>
</dbReference>
<dbReference type="GO" id="GO:0004748">
    <property type="term" value="F:ribonucleoside-diphosphate reductase activity, thioredoxin disulfide as acceptor"/>
    <property type="evidence" value="ECO:0007669"/>
    <property type="project" value="TreeGrafter"/>
</dbReference>
<sequence>MLSTVYHMTDEHMLFKSLSSQSRIAMLKNLQQHPLSYTELMKAVGMAKKTASGKFAHHIRVLMSSGLVRLNPQTKAYELTPKGVKLMKSLENLRSVMLESDRLKVRRSGLFIEKFDRNKIANVLVEEANVPPKTADNLAKLAEEKLEDLNIEYLTAPLIRELVNALLIDQGLEQYRHRLTRLGMPVYDVEKLLADAAGKRAFPFLVKSSSDAVFREYVLQSALPREVVDAYLAGDIDLRGVNTWAFSVSSKILNADSENMLTVLTHFEGVESEIVVRTSSNPDAQTLRFLAKYLAAKQLKLTFYSESFEMAFAQSVLDSGLQLMVPFEKLDFDHRSLDLILPQRPASSDGHPFSASGLIDGEASLNLVGLYLKAGGVEKIFWDNVRSAIDAVFHAFKKKKSMVSRFWEDVQGYFILSFVGMTQLVERGGFNQAELVGELSTECKRTASDEVLLLPSPQSTAKTAERFRHLDVIRFGAKKVEQLAGPETYSWRPAFPTVDEILYMAKHLPGGFKIAVAGKQAAKLLDLKPLALLSSSPKSQDGPS</sequence>
<evidence type="ECO:0000256" key="2">
    <source>
        <dbReference type="ARBA" id="ARBA00022840"/>
    </source>
</evidence>
<organism evidence="5">
    <name type="scientific">Caldiarchaeum subterraneum</name>
    <dbReference type="NCBI Taxonomy" id="311458"/>
    <lineage>
        <taxon>Archaea</taxon>
        <taxon>Nitrososphaerota</taxon>
        <taxon>Candidatus Caldarchaeales</taxon>
        <taxon>Candidatus Caldarchaeaceae</taxon>
        <taxon>Candidatus Caldarchaeum</taxon>
    </lineage>
</organism>
<evidence type="ECO:0000313" key="5">
    <source>
        <dbReference type="EMBL" id="HHK67665.1"/>
    </source>
</evidence>
<accession>A0A7C5L6D3</accession>
<proteinExistence type="predicted"/>
<comment type="caution">
    <text evidence="5">The sequence shown here is derived from an EMBL/GenBank/DDBJ whole genome shotgun (WGS) entry which is preliminary data.</text>
</comment>
<keyword evidence="2 3" id="KW-0067">ATP-binding</keyword>
<feature type="domain" description="ATP-cone" evidence="4">
    <location>
        <begin position="103"/>
        <end position="195"/>
    </location>
</feature>
<dbReference type="Gene3D" id="1.10.10.10">
    <property type="entry name" value="Winged helix-like DNA-binding domain superfamily/Winged helix DNA-binding domain"/>
    <property type="match status" value="1"/>
</dbReference>
<dbReference type="InterPro" id="IPR036388">
    <property type="entry name" value="WH-like_DNA-bd_sf"/>
</dbReference>
<dbReference type="InterPro" id="IPR005144">
    <property type="entry name" value="ATP-cone_dom"/>
</dbReference>
<evidence type="ECO:0000256" key="1">
    <source>
        <dbReference type="ARBA" id="ARBA00022741"/>
    </source>
</evidence>
<dbReference type="InterPro" id="IPR001845">
    <property type="entry name" value="HTH_ArsR_DNA-bd_dom"/>
</dbReference>
<dbReference type="GO" id="GO:0031250">
    <property type="term" value="C:anaerobic ribonucleoside-triphosphate reductase complex"/>
    <property type="evidence" value="ECO:0007669"/>
    <property type="project" value="TreeGrafter"/>
</dbReference>
<dbReference type="Pfam" id="PF14947">
    <property type="entry name" value="HTH_45"/>
    <property type="match status" value="1"/>
</dbReference>
<name>A0A7C5L6D3_CALS0</name>
<dbReference type="GO" id="GO:0005524">
    <property type="term" value="F:ATP binding"/>
    <property type="evidence" value="ECO:0007669"/>
    <property type="project" value="UniProtKB-UniRule"/>
</dbReference>
<dbReference type="SMART" id="SM00418">
    <property type="entry name" value="HTH_ARSR"/>
    <property type="match status" value="1"/>
</dbReference>
<reference evidence="5" key="1">
    <citation type="journal article" date="2020" name="mSystems">
        <title>Genome- and Community-Level Interaction Insights into Carbon Utilization and Element Cycling Functions of Hydrothermarchaeota in Hydrothermal Sediment.</title>
        <authorList>
            <person name="Zhou Z."/>
            <person name="Liu Y."/>
            <person name="Xu W."/>
            <person name="Pan J."/>
            <person name="Luo Z.H."/>
            <person name="Li M."/>
        </authorList>
    </citation>
    <scope>NUCLEOTIDE SEQUENCE [LARGE SCALE GENOMIC DNA]</scope>
    <source>
        <strain evidence="5">SpSt-1056</strain>
    </source>
</reference>
<dbReference type="PROSITE" id="PS51161">
    <property type="entry name" value="ATP_CONE"/>
    <property type="match status" value="1"/>
</dbReference>
<dbReference type="GO" id="GO:0003700">
    <property type="term" value="F:DNA-binding transcription factor activity"/>
    <property type="evidence" value="ECO:0007669"/>
    <property type="project" value="InterPro"/>
</dbReference>
<gene>
    <name evidence="5" type="ORF">ENM11_00715</name>
</gene>
<dbReference type="SUPFAM" id="SSF46785">
    <property type="entry name" value="Winged helix' DNA-binding domain"/>
    <property type="match status" value="1"/>
</dbReference>
<dbReference type="InterPro" id="IPR011991">
    <property type="entry name" value="ArsR-like_HTH"/>
</dbReference>
<dbReference type="InterPro" id="IPR038723">
    <property type="entry name" value="ArnR1-like_HTH"/>
</dbReference>
<dbReference type="CDD" id="cd00090">
    <property type="entry name" value="HTH_ARSR"/>
    <property type="match status" value="1"/>
</dbReference>
<keyword evidence="1 3" id="KW-0547">Nucleotide-binding</keyword>
<evidence type="ECO:0000259" key="4">
    <source>
        <dbReference type="PROSITE" id="PS51161"/>
    </source>
</evidence>
<dbReference type="AlphaFoldDB" id="A0A7C5L6D3"/>